<dbReference type="SUPFAM" id="SSF47413">
    <property type="entry name" value="lambda repressor-like DNA-binding domains"/>
    <property type="match status" value="1"/>
</dbReference>
<dbReference type="InterPro" id="IPR010982">
    <property type="entry name" value="Lambda_DNA-bd_dom_sf"/>
</dbReference>
<dbReference type="Proteomes" id="UP001519363">
    <property type="component" value="Unassembled WGS sequence"/>
</dbReference>
<dbReference type="PROSITE" id="PS50943">
    <property type="entry name" value="HTH_CROC1"/>
    <property type="match status" value="1"/>
</dbReference>
<organism evidence="2 3">
    <name type="scientific">Crossiella equi</name>
    <dbReference type="NCBI Taxonomy" id="130796"/>
    <lineage>
        <taxon>Bacteria</taxon>
        <taxon>Bacillati</taxon>
        <taxon>Actinomycetota</taxon>
        <taxon>Actinomycetes</taxon>
        <taxon>Pseudonocardiales</taxon>
        <taxon>Pseudonocardiaceae</taxon>
        <taxon>Crossiella</taxon>
    </lineage>
</organism>
<dbReference type="InterPro" id="IPR001387">
    <property type="entry name" value="Cro/C1-type_HTH"/>
</dbReference>
<evidence type="ECO:0000259" key="1">
    <source>
        <dbReference type="PROSITE" id="PS50943"/>
    </source>
</evidence>
<dbReference type="Gene3D" id="3.30.450.180">
    <property type="match status" value="1"/>
</dbReference>
<proteinExistence type="predicted"/>
<evidence type="ECO:0000313" key="3">
    <source>
        <dbReference type="Proteomes" id="UP001519363"/>
    </source>
</evidence>
<accession>A0ABS5A7A3</accession>
<sequence>MTASELARFLRLRRESLRPDQVGLRRDPSARTPGLRREEVAALAGVTVGYYERLEQARARHPSPQVVRALGNALRLSGPELDHLARLAGHAPPPEPVPTAVPDEVRQLVDRLGPIPAYVLNPTQDFVAWNAMAVALFVDFAQLPPADRNLVRLSFRLGGTVCGEPEQDAGGFAARTAAELRAASGRYPGLPGLDGLVAAFVAHSPGFAEAWSAHDVRERPVVRKVVDHELLGRVELDSHVLTVPGHDLRLTMFTAEPGSASAELLAKLYAEL</sequence>
<dbReference type="Pfam" id="PF17765">
    <property type="entry name" value="MLTR_LBD"/>
    <property type="match status" value="1"/>
</dbReference>
<dbReference type="Gene3D" id="1.10.260.40">
    <property type="entry name" value="lambda repressor-like DNA-binding domains"/>
    <property type="match status" value="1"/>
</dbReference>
<dbReference type="SMART" id="SM00530">
    <property type="entry name" value="HTH_XRE"/>
    <property type="match status" value="1"/>
</dbReference>
<dbReference type="PANTHER" id="PTHR35010">
    <property type="entry name" value="BLL4672 PROTEIN-RELATED"/>
    <property type="match status" value="1"/>
</dbReference>
<reference evidence="2 3" key="1">
    <citation type="submission" date="2021-03" db="EMBL/GenBank/DDBJ databases">
        <title>Sequencing the genomes of 1000 actinobacteria strains.</title>
        <authorList>
            <person name="Klenk H.-P."/>
        </authorList>
    </citation>
    <scope>NUCLEOTIDE SEQUENCE [LARGE SCALE GENOMIC DNA]</scope>
    <source>
        <strain evidence="2 3">DSM 44580</strain>
    </source>
</reference>
<gene>
    <name evidence="2" type="ORF">JOF53_001349</name>
</gene>
<dbReference type="CDD" id="cd00093">
    <property type="entry name" value="HTH_XRE"/>
    <property type="match status" value="1"/>
</dbReference>
<evidence type="ECO:0000313" key="2">
    <source>
        <dbReference type="EMBL" id="MBP2472477.1"/>
    </source>
</evidence>
<dbReference type="EMBL" id="JAGIOO010000001">
    <property type="protein sequence ID" value="MBP2472477.1"/>
    <property type="molecule type" value="Genomic_DNA"/>
</dbReference>
<keyword evidence="3" id="KW-1185">Reference proteome</keyword>
<comment type="caution">
    <text evidence="2">The sequence shown here is derived from an EMBL/GenBank/DDBJ whole genome shotgun (WGS) entry which is preliminary data.</text>
</comment>
<name>A0ABS5A7A3_9PSEU</name>
<dbReference type="RefSeq" id="WP_086787195.1">
    <property type="nucleotide sequence ID" value="NZ_JAGIOO010000001.1"/>
</dbReference>
<dbReference type="PANTHER" id="PTHR35010:SF2">
    <property type="entry name" value="BLL4672 PROTEIN"/>
    <property type="match status" value="1"/>
</dbReference>
<protein>
    <submittedName>
        <fullName evidence="2">Transcriptional regulator with XRE-family HTH domain</fullName>
    </submittedName>
</protein>
<dbReference type="Pfam" id="PF13560">
    <property type="entry name" value="HTH_31"/>
    <property type="match status" value="1"/>
</dbReference>
<feature type="domain" description="HTH cro/C1-type" evidence="1">
    <location>
        <begin position="34"/>
        <end position="81"/>
    </location>
</feature>
<dbReference type="InterPro" id="IPR041413">
    <property type="entry name" value="MLTR_LBD"/>
</dbReference>